<dbReference type="InterPro" id="IPR002110">
    <property type="entry name" value="Ankyrin_rpt"/>
</dbReference>
<dbReference type="Gene3D" id="1.25.40.20">
    <property type="entry name" value="Ankyrin repeat-containing domain"/>
    <property type="match status" value="2"/>
</dbReference>
<sequence length="597" mass="66778">MGGMCLKRPVGCPVARHQQHAPMWVVAVRDVLDMTGRFKPHQVLKAAGLLLTWNPKMFTIFISHQWLDLHHPDPDGLQLQVLQRTLRNVIARKLKIESDIVSHFYGRPPKAALEQIQGAYLWLDYFCVPQLVDGHGSPGLAEEQLRYVHSIPSYVELCNLFLALVPTATHRDTRSACSFNSWLQRGWCRTELWCHFLSARSKAPIVVVKSHDAAIYTAPLWHQYPVGMGDFALDEDRKSCNQIIRVALNDYLSELRESKNKTAFRLYLSLFEDLTGLPRKRRSFEEFLAEFSFAKPVRQYRGLGPIACGALSGDSDLLRSLSDAKASLHTNAPGMPETFNMPDFTPLHLALWFRSHDLRVVGTLLELRTDPNWSSINIGPAVGASHSAEAVELLVRYGAELNFPGKLLHQFAPLHIQAGKGVPCDVVAKMLELRADPRGGRGGFGSCSPLCQVAFSGDSENDLRSAQVLLESQADPNQLCRPTGVAKSFELMARAYSRCCWGEPSILIRAHSDVSSTPLGFCALFANEGLLIYLLCSRADPDVRNDRGLRPIDLATSERIRAILQNPAPHMYQLEPISPLGMIFNFCLYKTQEENNK</sequence>
<dbReference type="AlphaFoldDB" id="A0A812R6H4"/>
<organism evidence="1 2">
    <name type="scientific">Symbiodinium natans</name>
    <dbReference type="NCBI Taxonomy" id="878477"/>
    <lineage>
        <taxon>Eukaryota</taxon>
        <taxon>Sar</taxon>
        <taxon>Alveolata</taxon>
        <taxon>Dinophyceae</taxon>
        <taxon>Suessiales</taxon>
        <taxon>Symbiodiniaceae</taxon>
        <taxon>Symbiodinium</taxon>
    </lineage>
</organism>
<accession>A0A812R6H4</accession>
<dbReference type="InterPro" id="IPR036770">
    <property type="entry name" value="Ankyrin_rpt-contain_sf"/>
</dbReference>
<protein>
    <submittedName>
        <fullName evidence="1">Uncharacterized protein</fullName>
    </submittedName>
</protein>
<evidence type="ECO:0000313" key="1">
    <source>
        <dbReference type="EMBL" id="CAE7424262.1"/>
    </source>
</evidence>
<dbReference type="PANTHER" id="PTHR46224">
    <property type="entry name" value="ANKYRIN REPEAT FAMILY PROTEIN"/>
    <property type="match status" value="1"/>
</dbReference>
<reference evidence="1" key="1">
    <citation type="submission" date="2021-02" db="EMBL/GenBank/DDBJ databases">
        <authorList>
            <person name="Dougan E. K."/>
            <person name="Rhodes N."/>
            <person name="Thang M."/>
            <person name="Chan C."/>
        </authorList>
    </citation>
    <scope>NUCLEOTIDE SEQUENCE</scope>
</reference>
<dbReference type="EMBL" id="CAJNDS010002309">
    <property type="protein sequence ID" value="CAE7424262.1"/>
    <property type="molecule type" value="Genomic_DNA"/>
</dbReference>
<evidence type="ECO:0000313" key="2">
    <source>
        <dbReference type="Proteomes" id="UP000604046"/>
    </source>
</evidence>
<dbReference type="InterPro" id="IPR051616">
    <property type="entry name" value="Cul2-RING_E3_ligase_SR"/>
</dbReference>
<gene>
    <name evidence="1" type="ORF">SNAT2548_LOCUS23081</name>
</gene>
<dbReference type="SUPFAM" id="SSF48403">
    <property type="entry name" value="Ankyrin repeat"/>
    <property type="match status" value="1"/>
</dbReference>
<dbReference type="OrthoDB" id="191483at2759"/>
<dbReference type="PANTHER" id="PTHR46224:SF64">
    <property type="entry name" value="IQ MOTIF AND ANKYRIN REPEAT DOMAIN-CONTAINING PROTEIN 1"/>
    <property type="match status" value="1"/>
</dbReference>
<keyword evidence="2" id="KW-1185">Reference proteome</keyword>
<dbReference type="Proteomes" id="UP000604046">
    <property type="component" value="Unassembled WGS sequence"/>
</dbReference>
<dbReference type="SMART" id="SM00248">
    <property type="entry name" value="ANK"/>
    <property type="match status" value="4"/>
</dbReference>
<proteinExistence type="predicted"/>
<comment type="caution">
    <text evidence="1">The sequence shown here is derived from an EMBL/GenBank/DDBJ whole genome shotgun (WGS) entry which is preliminary data.</text>
</comment>
<name>A0A812R6H4_9DINO</name>